<dbReference type="InterPro" id="IPR013216">
    <property type="entry name" value="Methyltransf_11"/>
</dbReference>
<accession>A0A0P6XI55</accession>
<keyword evidence="3" id="KW-0949">S-adenosyl-L-methionine</keyword>
<dbReference type="Proteomes" id="UP000050501">
    <property type="component" value="Unassembled WGS sequence"/>
</dbReference>
<keyword evidence="6" id="KW-1185">Reference proteome</keyword>
<dbReference type="PANTHER" id="PTHR43464:SF19">
    <property type="entry name" value="UBIQUINONE BIOSYNTHESIS O-METHYLTRANSFERASE, MITOCHONDRIAL"/>
    <property type="match status" value="1"/>
</dbReference>
<evidence type="ECO:0000259" key="4">
    <source>
        <dbReference type="Pfam" id="PF08241"/>
    </source>
</evidence>
<dbReference type="RefSeq" id="WP_062418385.1">
    <property type="nucleotide sequence ID" value="NZ_DF967974.1"/>
</dbReference>
<gene>
    <name evidence="5" type="ORF">ADN01_14305</name>
</gene>
<dbReference type="PANTHER" id="PTHR43464">
    <property type="entry name" value="METHYLTRANSFERASE"/>
    <property type="match status" value="1"/>
</dbReference>
<reference evidence="5 6" key="1">
    <citation type="submission" date="2015-07" db="EMBL/GenBank/DDBJ databases">
        <title>Genome sequence of Levilinea saccharolytica DSM 16555.</title>
        <authorList>
            <person name="Hemp J."/>
            <person name="Ward L.M."/>
            <person name="Pace L.A."/>
            <person name="Fischer W.W."/>
        </authorList>
    </citation>
    <scope>NUCLEOTIDE SEQUENCE [LARGE SCALE GENOMIC DNA]</scope>
    <source>
        <strain evidence="5 6">KIBI-1</strain>
    </source>
</reference>
<dbReference type="GO" id="GO:0032259">
    <property type="term" value="P:methylation"/>
    <property type="evidence" value="ECO:0007669"/>
    <property type="project" value="UniProtKB-KW"/>
</dbReference>
<dbReference type="InterPro" id="IPR029063">
    <property type="entry name" value="SAM-dependent_MTases_sf"/>
</dbReference>
<dbReference type="Pfam" id="PF08241">
    <property type="entry name" value="Methyltransf_11"/>
    <property type="match status" value="1"/>
</dbReference>
<feature type="domain" description="Methyltransferase type 11" evidence="4">
    <location>
        <begin position="54"/>
        <end position="145"/>
    </location>
</feature>
<dbReference type="CDD" id="cd02440">
    <property type="entry name" value="AdoMet_MTases"/>
    <property type="match status" value="1"/>
</dbReference>
<dbReference type="Gene3D" id="2.20.25.10">
    <property type="match status" value="1"/>
</dbReference>
<dbReference type="InterPro" id="IPR005651">
    <property type="entry name" value="Trm112-like"/>
</dbReference>
<evidence type="ECO:0000313" key="5">
    <source>
        <dbReference type="EMBL" id="KPL79541.1"/>
    </source>
</evidence>
<name>A0A0P6XI55_9CHLR</name>
<proteinExistence type="predicted"/>
<evidence type="ECO:0000256" key="3">
    <source>
        <dbReference type="ARBA" id="ARBA00022691"/>
    </source>
</evidence>
<evidence type="ECO:0000256" key="2">
    <source>
        <dbReference type="ARBA" id="ARBA00022679"/>
    </source>
</evidence>
<dbReference type="SUPFAM" id="SSF53335">
    <property type="entry name" value="S-adenosyl-L-methionine-dependent methyltransferases"/>
    <property type="match status" value="1"/>
</dbReference>
<keyword evidence="2" id="KW-0808">Transferase</keyword>
<organism evidence="5 6">
    <name type="scientific">Levilinea saccharolytica</name>
    <dbReference type="NCBI Taxonomy" id="229921"/>
    <lineage>
        <taxon>Bacteria</taxon>
        <taxon>Bacillati</taxon>
        <taxon>Chloroflexota</taxon>
        <taxon>Anaerolineae</taxon>
        <taxon>Anaerolineales</taxon>
        <taxon>Anaerolineaceae</taxon>
        <taxon>Levilinea</taxon>
    </lineage>
</organism>
<evidence type="ECO:0000313" key="6">
    <source>
        <dbReference type="Proteomes" id="UP000050501"/>
    </source>
</evidence>
<sequence length="301" mass="34257">MGLPLEVDPNKKEYAIYENIEYQDYWKGQQKIKLDELEHALVTRLLPARGQRILDIGCGYARLAPCYIDRFEQVVLLDGSVSLLKQAQEHTQNRAVYVAADAMKLPFMPAAFDAVLLIRVLHHLSDVDASFAEFNRVQQDNSLFLFTYNNKLSPMIIWKWLTGRVKFCPFDTAPSVANIHLLAHHPQFIRRSLRKANFKYHTELGAGVMDKLANYTGRFWRLVPMGLFWAPFFGWTHLAPWMFCSAHKNPTAGSSPSPAVSSAIFACPQCHSSLDEADQSLVCPSCQRAYPIVDGIYDFRL</sequence>
<dbReference type="OrthoDB" id="7365827at2"/>
<protein>
    <recommendedName>
        <fullName evidence="4">Methyltransferase type 11 domain-containing protein</fullName>
    </recommendedName>
</protein>
<dbReference type="GO" id="GO:0008757">
    <property type="term" value="F:S-adenosylmethionine-dependent methyltransferase activity"/>
    <property type="evidence" value="ECO:0007669"/>
    <property type="project" value="InterPro"/>
</dbReference>
<keyword evidence="1" id="KW-0489">Methyltransferase</keyword>
<comment type="caution">
    <text evidence="5">The sequence shown here is derived from an EMBL/GenBank/DDBJ whole genome shotgun (WGS) entry which is preliminary data.</text>
</comment>
<evidence type="ECO:0000256" key="1">
    <source>
        <dbReference type="ARBA" id="ARBA00022603"/>
    </source>
</evidence>
<dbReference type="EMBL" id="LGCM01000048">
    <property type="protein sequence ID" value="KPL79541.1"/>
    <property type="molecule type" value="Genomic_DNA"/>
</dbReference>
<dbReference type="STRING" id="229921.ADN01_14305"/>
<dbReference type="AlphaFoldDB" id="A0A0P6XI55"/>
<dbReference type="SUPFAM" id="SSF158997">
    <property type="entry name" value="Trm112p-like"/>
    <property type="match status" value="1"/>
</dbReference>
<dbReference type="Gene3D" id="3.40.50.150">
    <property type="entry name" value="Vaccinia Virus protein VP39"/>
    <property type="match status" value="1"/>
</dbReference>
<dbReference type="Pfam" id="PF03966">
    <property type="entry name" value="Trm112p"/>
    <property type="match status" value="1"/>
</dbReference>